<keyword evidence="3" id="KW-1185">Reference proteome</keyword>
<dbReference type="AlphaFoldDB" id="A0A9Q3CZ54"/>
<dbReference type="Pfam" id="PF14956">
    <property type="entry name" value="DUF4505"/>
    <property type="match status" value="1"/>
</dbReference>
<sequence length="157" mass="18306">MYFGFSEDVNFLNILFKKLKKNQINNELKIDQNEIKLRKENSKKGFKWLSCCGNEFNFIRAFCNKFGHGLIEHFLVLDELTYGGSLRKKFEPDRLKIDQKTGWLFHPSPSDKNHGRYSLISDTILLDSLQDTIDLEAGRVRWAGKTFDILPLDSDDI</sequence>
<proteinExistence type="inferred from homology"/>
<dbReference type="InterPro" id="IPR028108">
    <property type="entry name" value="DUF4505"/>
</dbReference>
<reference evidence="2" key="1">
    <citation type="submission" date="2021-03" db="EMBL/GenBank/DDBJ databases">
        <title>Draft genome sequence of rust myrtle Austropuccinia psidii MF-1, a brazilian biotype.</title>
        <authorList>
            <person name="Quecine M.C."/>
            <person name="Pachon D.M.R."/>
            <person name="Bonatelli M.L."/>
            <person name="Correr F.H."/>
            <person name="Franceschini L.M."/>
            <person name="Leite T.F."/>
            <person name="Margarido G.R.A."/>
            <person name="Almeida C.A."/>
            <person name="Ferrarezi J.A."/>
            <person name="Labate C.A."/>
        </authorList>
    </citation>
    <scope>NUCLEOTIDE SEQUENCE</scope>
    <source>
        <strain evidence="2">MF-1</strain>
    </source>
</reference>
<protein>
    <submittedName>
        <fullName evidence="2">Uncharacterized protein</fullName>
    </submittedName>
</protein>
<comment type="similarity">
    <text evidence="1">Belongs to the UPF0598 family.</text>
</comment>
<dbReference type="EMBL" id="AVOT02010891">
    <property type="protein sequence ID" value="MBW0491061.1"/>
    <property type="molecule type" value="Genomic_DNA"/>
</dbReference>
<dbReference type="PANTHER" id="PTHR31449:SF3">
    <property type="entry name" value="UPF0598 PROTEIN C8ORF82"/>
    <property type="match status" value="1"/>
</dbReference>
<evidence type="ECO:0000313" key="3">
    <source>
        <dbReference type="Proteomes" id="UP000765509"/>
    </source>
</evidence>
<dbReference type="Proteomes" id="UP000765509">
    <property type="component" value="Unassembled WGS sequence"/>
</dbReference>
<organism evidence="2 3">
    <name type="scientific">Austropuccinia psidii MF-1</name>
    <dbReference type="NCBI Taxonomy" id="1389203"/>
    <lineage>
        <taxon>Eukaryota</taxon>
        <taxon>Fungi</taxon>
        <taxon>Dikarya</taxon>
        <taxon>Basidiomycota</taxon>
        <taxon>Pucciniomycotina</taxon>
        <taxon>Pucciniomycetes</taxon>
        <taxon>Pucciniales</taxon>
        <taxon>Sphaerophragmiaceae</taxon>
        <taxon>Austropuccinia</taxon>
    </lineage>
</organism>
<evidence type="ECO:0000256" key="1">
    <source>
        <dbReference type="ARBA" id="ARBA00006322"/>
    </source>
</evidence>
<evidence type="ECO:0000313" key="2">
    <source>
        <dbReference type="EMBL" id="MBW0491061.1"/>
    </source>
</evidence>
<gene>
    <name evidence="2" type="ORF">O181_030776</name>
</gene>
<name>A0A9Q3CZ54_9BASI</name>
<accession>A0A9Q3CZ54</accession>
<comment type="caution">
    <text evidence="2">The sequence shown here is derived from an EMBL/GenBank/DDBJ whole genome shotgun (WGS) entry which is preliminary data.</text>
</comment>
<dbReference type="PANTHER" id="PTHR31449">
    <property type="entry name" value="UPF0598 PROTEIN C8ORF82"/>
    <property type="match status" value="1"/>
</dbReference>
<dbReference type="OrthoDB" id="10260024at2759"/>